<evidence type="ECO:0000256" key="2">
    <source>
        <dbReference type="ARBA" id="ARBA00022617"/>
    </source>
</evidence>
<keyword evidence="4" id="KW-0249">Electron transport</keyword>
<keyword evidence="7" id="KW-0812">Transmembrane</keyword>
<dbReference type="InterPro" id="IPR020942">
    <property type="entry name" value="Cyt_c_III_dom"/>
</dbReference>
<evidence type="ECO:0000259" key="8">
    <source>
        <dbReference type="Pfam" id="PF02085"/>
    </source>
</evidence>
<evidence type="ECO:0000256" key="6">
    <source>
        <dbReference type="PIRSR" id="PIRSR602322-1"/>
    </source>
</evidence>
<evidence type="ECO:0000313" key="9">
    <source>
        <dbReference type="EMBL" id="ABW68634.1"/>
    </source>
</evidence>
<organism evidence="9 10">
    <name type="scientific">Desulfosudis oleivorans (strain DSM 6200 / JCM 39069 / Hxd3)</name>
    <name type="common">Desulfococcus oleovorans</name>
    <dbReference type="NCBI Taxonomy" id="96561"/>
    <lineage>
        <taxon>Bacteria</taxon>
        <taxon>Pseudomonadati</taxon>
        <taxon>Thermodesulfobacteriota</taxon>
        <taxon>Desulfobacteria</taxon>
        <taxon>Desulfobacterales</taxon>
        <taxon>Desulfosudaceae</taxon>
        <taxon>Desulfosudis</taxon>
    </lineage>
</organism>
<dbReference type="Proteomes" id="UP000008561">
    <property type="component" value="Chromosome"/>
</dbReference>
<gene>
    <name evidence="9" type="ordered locus">Dole_2831</name>
</gene>
<dbReference type="KEGG" id="dol:Dole_2831"/>
<feature type="binding site" description="covalent" evidence="6">
    <location>
        <position position="64"/>
    </location>
    <ligand>
        <name>heme c</name>
        <dbReference type="ChEBI" id="CHEBI:61717"/>
        <label>1</label>
    </ligand>
</feature>
<dbReference type="Pfam" id="PF02085">
    <property type="entry name" value="Cytochrom_CIII"/>
    <property type="match status" value="2"/>
</dbReference>
<protein>
    <recommendedName>
        <fullName evidence="8">Class III cytochrome C domain-containing protein</fullName>
    </recommendedName>
</protein>
<accession>A8ZY07</accession>
<feature type="binding site" description="axial binding residue" evidence="6">
    <location>
        <position position="141"/>
    </location>
    <ligand>
        <name>heme c</name>
        <dbReference type="ChEBI" id="CHEBI:61717"/>
        <label>1</label>
    </ligand>
    <ligandPart>
        <name>Fe</name>
        <dbReference type="ChEBI" id="CHEBI:18248"/>
    </ligandPart>
</feature>
<keyword evidence="2 6" id="KW-0349">Heme</keyword>
<dbReference type="HOGENOM" id="CLU_125874_1_0_7"/>
<evidence type="ECO:0000256" key="1">
    <source>
        <dbReference type="ARBA" id="ARBA00022448"/>
    </source>
</evidence>
<feature type="binding site" description="axial binding residue" evidence="6">
    <location>
        <position position="61"/>
    </location>
    <ligand>
        <name>heme c</name>
        <dbReference type="ChEBI" id="CHEBI:61717"/>
        <label>1</label>
    </ligand>
    <ligandPart>
        <name>Fe</name>
        <dbReference type="ChEBI" id="CHEBI:18248"/>
    </ligandPart>
</feature>
<feature type="binding site" description="axial binding residue" evidence="6">
    <location>
        <position position="125"/>
    </location>
    <ligand>
        <name>heme c</name>
        <dbReference type="ChEBI" id="CHEBI:61717"/>
        <label>1</label>
    </ligand>
    <ligandPart>
        <name>Fe</name>
        <dbReference type="ChEBI" id="CHEBI:18248"/>
    </ligandPart>
</feature>
<feature type="domain" description="Class III cytochrome C" evidence="8">
    <location>
        <begin position="42"/>
        <end position="87"/>
    </location>
</feature>
<dbReference type="PRINTS" id="PR00609">
    <property type="entry name" value="CYTOCHROMEC3"/>
</dbReference>
<feature type="domain" description="Class III cytochrome C" evidence="8">
    <location>
        <begin position="118"/>
        <end position="182"/>
    </location>
</feature>
<evidence type="ECO:0000313" key="10">
    <source>
        <dbReference type="Proteomes" id="UP000008561"/>
    </source>
</evidence>
<dbReference type="eggNOG" id="ENOG5033I2G">
    <property type="taxonomic scope" value="Bacteria"/>
</dbReference>
<keyword evidence="7" id="KW-1133">Transmembrane helix</keyword>
<dbReference type="SUPFAM" id="SSF48695">
    <property type="entry name" value="Multiheme cytochromes"/>
    <property type="match status" value="2"/>
</dbReference>
<keyword evidence="10" id="KW-1185">Reference proteome</keyword>
<evidence type="ECO:0000256" key="3">
    <source>
        <dbReference type="ARBA" id="ARBA00022723"/>
    </source>
</evidence>
<dbReference type="AlphaFoldDB" id="A8ZY07"/>
<feature type="binding site" description="axial binding residue" evidence="6">
    <location>
        <position position="66"/>
    </location>
    <ligand>
        <name>heme c</name>
        <dbReference type="ChEBI" id="CHEBI:61717"/>
        <label>1</label>
    </ligand>
    <ligandPart>
        <name>Fe</name>
        <dbReference type="ChEBI" id="CHEBI:18248"/>
    </ligandPart>
</feature>
<reference evidence="9 10" key="1">
    <citation type="submission" date="2007-10" db="EMBL/GenBank/DDBJ databases">
        <title>Complete sequence of Desulfococcus oleovorans Hxd3.</title>
        <authorList>
            <consortium name="US DOE Joint Genome Institute"/>
            <person name="Copeland A."/>
            <person name="Lucas S."/>
            <person name="Lapidus A."/>
            <person name="Barry K."/>
            <person name="Glavina del Rio T."/>
            <person name="Dalin E."/>
            <person name="Tice H."/>
            <person name="Pitluck S."/>
            <person name="Kiss H."/>
            <person name="Brettin T."/>
            <person name="Bruce D."/>
            <person name="Detter J.C."/>
            <person name="Han C."/>
            <person name="Schmutz J."/>
            <person name="Larimer F."/>
            <person name="Land M."/>
            <person name="Hauser L."/>
            <person name="Kyrpides N."/>
            <person name="Kim E."/>
            <person name="Wawrik B."/>
            <person name="Richardson P."/>
        </authorList>
    </citation>
    <scope>NUCLEOTIDE SEQUENCE [LARGE SCALE GENOMIC DNA]</scope>
    <source>
        <strain evidence="10">DSM 6200 / JCM 39069 / Hxd3</strain>
    </source>
</reference>
<feature type="binding site" description="axial binding residue" evidence="6">
    <location>
        <position position="124"/>
    </location>
    <ligand>
        <name>heme c</name>
        <dbReference type="ChEBI" id="CHEBI:61717"/>
        <label>1</label>
    </ligand>
    <ligandPart>
        <name>Fe</name>
        <dbReference type="ChEBI" id="CHEBI:18248"/>
    </ligandPart>
</feature>
<proteinExistence type="predicted"/>
<feature type="binding site" description="axial binding residue" evidence="6">
    <location>
        <position position="121"/>
    </location>
    <ligand>
        <name>heme c</name>
        <dbReference type="ChEBI" id="CHEBI:61717"/>
        <label>1</label>
    </ligand>
    <ligandPart>
        <name>Fe</name>
        <dbReference type="ChEBI" id="CHEBI:18248"/>
    </ligandPart>
</feature>
<feature type="binding site" description="axial binding residue" evidence="6">
    <location>
        <position position="65"/>
    </location>
    <ligand>
        <name>heme c</name>
        <dbReference type="ChEBI" id="CHEBI:61717"/>
        <label>1</label>
    </ligand>
    <ligandPart>
        <name>Fe</name>
        <dbReference type="ChEBI" id="CHEBI:18248"/>
    </ligandPart>
</feature>
<dbReference type="CDD" id="cd08168">
    <property type="entry name" value="Cytochrom_C3"/>
    <property type="match status" value="2"/>
</dbReference>
<feature type="binding site" description="axial binding residue" evidence="6">
    <location>
        <position position="55"/>
    </location>
    <ligand>
        <name>heme c</name>
        <dbReference type="ChEBI" id="CHEBI:61717"/>
        <label>1</label>
    </ligand>
    <ligandPart>
        <name>Fe</name>
        <dbReference type="ChEBI" id="CHEBI:18248"/>
    </ligandPart>
</feature>
<dbReference type="GO" id="GO:0009055">
    <property type="term" value="F:electron transfer activity"/>
    <property type="evidence" value="ECO:0007669"/>
    <property type="project" value="InterPro"/>
</dbReference>
<dbReference type="Gene3D" id="3.90.10.10">
    <property type="entry name" value="Cytochrome C3"/>
    <property type="match status" value="2"/>
</dbReference>
<dbReference type="InterPro" id="IPR036280">
    <property type="entry name" value="Multihaem_cyt_sf"/>
</dbReference>
<feature type="binding site" description="axial binding residue" evidence="6">
    <location>
        <position position="79"/>
    </location>
    <ligand>
        <name>heme c</name>
        <dbReference type="ChEBI" id="CHEBI:61717"/>
        <label>1</label>
    </ligand>
    <ligandPart>
        <name>Fe</name>
        <dbReference type="ChEBI" id="CHEBI:18248"/>
    </ligandPart>
</feature>
<keyword evidence="7" id="KW-0472">Membrane</keyword>
<feature type="transmembrane region" description="Helical" evidence="7">
    <location>
        <begin position="9"/>
        <end position="28"/>
    </location>
</feature>
<dbReference type="GO" id="GO:0020037">
    <property type="term" value="F:heme binding"/>
    <property type="evidence" value="ECO:0007669"/>
    <property type="project" value="InterPro"/>
</dbReference>
<keyword evidence="1" id="KW-0813">Transport</keyword>
<dbReference type="GO" id="GO:0046872">
    <property type="term" value="F:metal ion binding"/>
    <property type="evidence" value="ECO:0007669"/>
    <property type="project" value="UniProtKB-KW"/>
</dbReference>
<dbReference type="OrthoDB" id="9807368at2"/>
<dbReference type="STRING" id="96561.Dole_2831"/>
<name>A8ZY07_DESOH</name>
<feature type="binding site" description="axial binding residue" evidence="6">
    <location>
        <position position="137"/>
    </location>
    <ligand>
        <name>heme c</name>
        <dbReference type="ChEBI" id="CHEBI:61717"/>
        <label>4</label>
    </ligand>
    <ligandPart>
        <name>Fe</name>
        <dbReference type="ChEBI" id="CHEBI:18248"/>
    </ligandPart>
</feature>
<feature type="binding site" description="axial binding residue" evidence="6">
    <location>
        <position position="140"/>
    </location>
    <ligand>
        <name>heme c</name>
        <dbReference type="ChEBI" id="CHEBI:61717"/>
        <label>1</label>
    </ligand>
    <ligandPart>
        <name>Fe</name>
        <dbReference type="ChEBI" id="CHEBI:18248"/>
    </ligandPart>
</feature>
<evidence type="ECO:0000256" key="5">
    <source>
        <dbReference type="ARBA" id="ARBA00023004"/>
    </source>
</evidence>
<feature type="binding site" description="axial binding residue" evidence="6">
    <location>
        <position position="52"/>
    </location>
    <ligand>
        <name>heme c</name>
        <dbReference type="ChEBI" id="CHEBI:61717"/>
        <label>1</label>
    </ligand>
    <ligandPart>
        <name>Fe</name>
        <dbReference type="ChEBI" id="CHEBI:18248"/>
    </ligandPart>
</feature>
<keyword evidence="3 6" id="KW-0479">Metal-binding</keyword>
<comment type="cofactor">
    <cofactor evidence="6">
        <name>heme c</name>
        <dbReference type="ChEBI" id="CHEBI:61717"/>
    </cofactor>
    <text evidence="6">Binds 4 heme c groups covalently per monomer.</text>
</comment>
<sequence>MGSQKETKLAYGLAAILLIVGVVCYAAVPAEKPDEPVRKVYKSLGGDVMFDHQMHAQVDDCAACHHHGETGDYMSCAECHRAADVKTVPSECTACHPVIYDDYIFDEHHVVLETEPEAWTCKDCHALAEGEDIPASCSECHDPDYGDAMIMKFQKTSDALHDQCIGCHEDYGAGPVACGECHAQ</sequence>
<dbReference type="RefSeq" id="WP_012176245.1">
    <property type="nucleotide sequence ID" value="NC_009943.1"/>
</dbReference>
<keyword evidence="5 6" id="KW-0408">Iron</keyword>
<dbReference type="EMBL" id="CP000859">
    <property type="protein sequence ID" value="ABW68634.1"/>
    <property type="molecule type" value="Genomic_DNA"/>
</dbReference>
<evidence type="ECO:0000256" key="7">
    <source>
        <dbReference type="SAM" id="Phobius"/>
    </source>
</evidence>
<dbReference type="InterPro" id="IPR002322">
    <property type="entry name" value="Cyt_c_III"/>
</dbReference>
<evidence type="ECO:0000256" key="4">
    <source>
        <dbReference type="ARBA" id="ARBA00022982"/>
    </source>
</evidence>